<proteinExistence type="inferred from homology"/>
<dbReference type="PIRSF" id="PIRSF000124">
    <property type="entry name" value="UDPglc_GDPman_dh"/>
    <property type="match status" value="1"/>
</dbReference>
<dbReference type="SUPFAM" id="SSF48179">
    <property type="entry name" value="6-phosphogluconate dehydrogenase C-terminal domain-like"/>
    <property type="match status" value="1"/>
</dbReference>
<protein>
    <submittedName>
        <fullName evidence="6">Nucleotide sugar dehydrogenase</fullName>
    </submittedName>
</protein>
<feature type="domain" description="UDP-glucose/GDP-mannose dehydrogenase C-terminal" evidence="5">
    <location>
        <begin position="322"/>
        <end position="419"/>
    </location>
</feature>
<dbReference type="Pfam" id="PF03720">
    <property type="entry name" value="UDPG_MGDP_dh_C"/>
    <property type="match status" value="1"/>
</dbReference>
<dbReference type="NCBIfam" id="TIGR03026">
    <property type="entry name" value="NDP-sugDHase"/>
    <property type="match status" value="1"/>
</dbReference>
<dbReference type="PANTHER" id="PTHR43491">
    <property type="entry name" value="UDP-N-ACETYL-D-MANNOSAMINE DEHYDROGENASE"/>
    <property type="match status" value="1"/>
</dbReference>
<dbReference type="Proteomes" id="UP000606008">
    <property type="component" value="Unassembled WGS sequence"/>
</dbReference>
<evidence type="ECO:0000313" key="6">
    <source>
        <dbReference type="EMBL" id="NID12782.1"/>
    </source>
</evidence>
<dbReference type="InterPro" id="IPR028359">
    <property type="entry name" value="UDP_ManNAc/GlcNAc_DH"/>
</dbReference>
<evidence type="ECO:0000259" key="5">
    <source>
        <dbReference type="SMART" id="SM00984"/>
    </source>
</evidence>
<dbReference type="Pfam" id="PF03721">
    <property type="entry name" value="UDPG_MGDP_dh_N"/>
    <property type="match status" value="1"/>
</dbReference>
<organism evidence="6 7">
    <name type="scientific">Fibrivirga algicola</name>
    <dbReference type="NCBI Taxonomy" id="2950420"/>
    <lineage>
        <taxon>Bacteria</taxon>
        <taxon>Pseudomonadati</taxon>
        <taxon>Bacteroidota</taxon>
        <taxon>Cytophagia</taxon>
        <taxon>Cytophagales</taxon>
        <taxon>Spirosomataceae</taxon>
        <taxon>Fibrivirga</taxon>
    </lineage>
</organism>
<dbReference type="InterPro" id="IPR008927">
    <property type="entry name" value="6-PGluconate_DH-like_C_sf"/>
</dbReference>
<dbReference type="Gene3D" id="3.40.50.720">
    <property type="entry name" value="NAD(P)-binding Rossmann-like Domain"/>
    <property type="match status" value="2"/>
</dbReference>
<dbReference type="InterPro" id="IPR001732">
    <property type="entry name" value="UDP-Glc/GDP-Man_DH_N"/>
</dbReference>
<reference evidence="7" key="1">
    <citation type="submission" date="2019-09" db="EMBL/GenBank/DDBJ databases">
        <authorList>
            <person name="Jung D.-H."/>
        </authorList>
    </citation>
    <scope>NUCLEOTIDE SEQUENCE [LARGE SCALE GENOMIC DNA]</scope>
    <source>
        <strain evidence="7">JA-25</strain>
    </source>
</reference>
<name>A0ABX0QPI0_9BACT</name>
<evidence type="ECO:0000313" key="7">
    <source>
        <dbReference type="Proteomes" id="UP000606008"/>
    </source>
</evidence>
<evidence type="ECO:0000256" key="1">
    <source>
        <dbReference type="ARBA" id="ARBA00006601"/>
    </source>
</evidence>
<reference evidence="7" key="2">
    <citation type="submission" date="2023-07" db="EMBL/GenBank/DDBJ databases">
        <authorList>
            <person name="Jung D.-H."/>
        </authorList>
    </citation>
    <scope>NUCLEOTIDE SEQUENCE [LARGE SCALE GENOMIC DNA]</scope>
    <source>
        <strain evidence="7">JA-25</strain>
    </source>
</reference>
<keyword evidence="3" id="KW-0520">NAD</keyword>
<dbReference type="SUPFAM" id="SSF52413">
    <property type="entry name" value="UDP-glucose/GDP-mannose dehydrogenase C-terminal domain"/>
    <property type="match status" value="1"/>
</dbReference>
<dbReference type="PIRSF" id="PIRSF500136">
    <property type="entry name" value="UDP_ManNAc_DH"/>
    <property type="match status" value="1"/>
</dbReference>
<dbReference type="SMART" id="SM00984">
    <property type="entry name" value="UDPG_MGDP_dh_C"/>
    <property type="match status" value="1"/>
</dbReference>
<evidence type="ECO:0000256" key="2">
    <source>
        <dbReference type="ARBA" id="ARBA00023002"/>
    </source>
</evidence>
<dbReference type="Pfam" id="PF00984">
    <property type="entry name" value="UDPG_MGDP_dh"/>
    <property type="match status" value="1"/>
</dbReference>
<comment type="similarity">
    <text evidence="1 4">Belongs to the UDP-glucose/GDP-mannose dehydrogenase family.</text>
</comment>
<accession>A0ABX0QPI0</accession>
<keyword evidence="7" id="KW-1185">Reference proteome</keyword>
<evidence type="ECO:0000256" key="4">
    <source>
        <dbReference type="PIRNR" id="PIRNR000124"/>
    </source>
</evidence>
<keyword evidence="2" id="KW-0560">Oxidoreductase</keyword>
<comment type="caution">
    <text evidence="6">The sequence shown here is derived from an EMBL/GenBank/DDBJ whole genome shotgun (WGS) entry which is preliminary data.</text>
</comment>
<dbReference type="SUPFAM" id="SSF51735">
    <property type="entry name" value="NAD(P)-binding Rossmann-fold domains"/>
    <property type="match status" value="1"/>
</dbReference>
<dbReference type="InterPro" id="IPR036220">
    <property type="entry name" value="UDP-Glc/GDP-Man_DH_C_sf"/>
</dbReference>
<dbReference type="InterPro" id="IPR017476">
    <property type="entry name" value="UDP-Glc/GDP-Man"/>
</dbReference>
<evidence type="ECO:0000256" key="3">
    <source>
        <dbReference type="ARBA" id="ARBA00023027"/>
    </source>
</evidence>
<dbReference type="PANTHER" id="PTHR43491:SF2">
    <property type="entry name" value="UDP-N-ACETYL-D-MANNOSAMINE DEHYDROGENASE"/>
    <property type="match status" value="1"/>
</dbReference>
<gene>
    <name evidence="6" type="ORF">F7231_21605</name>
</gene>
<dbReference type="EMBL" id="WAEL01000008">
    <property type="protein sequence ID" value="NID12782.1"/>
    <property type="molecule type" value="Genomic_DNA"/>
</dbReference>
<dbReference type="InterPro" id="IPR036291">
    <property type="entry name" value="NAD(P)-bd_dom_sf"/>
</dbReference>
<dbReference type="InterPro" id="IPR014026">
    <property type="entry name" value="UDP-Glc/GDP-Man_DH_dimer"/>
</dbReference>
<dbReference type="RefSeq" id="WP_166693488.1">
    <property type="nucleotide sequence ID" value="NZ_WAEL01000008.1"/>
</dbReference>
<sequence>MTFATPLTRELRIGVIGLGYVGLPLALEFGKKWPTVGYDINATRVDKLCQQIDQTREIAPSAFEASPQVLFSNQPADLASCTVFIITVPTPIDDYKCPDLSSLLAATRLTGTYLKPGDVVIYESTVYPGCTEEKCVPALEKTSQLRYNIDFFCGYSPERISPGDRERTLVDILKVTSGSTPETAQFVDQLYKSIIRAGTYLAPSMKVAEAAKAIENAQRDINISFVNELALIFDRLNIDTMDVLEAAGTKWNFLKFKPGLVGGHCISVDPYYLAHKAQSVGYHPQVILSGRRVNDDMPIYVANKLVKAMIKAGNPISGASVLLLGITFKENCSDVRNTKVVDIYHELVGFGIEVTIYDPWANPDDVATEYGVTLAESPVGVYDGIVLAVAHEAFKQLDIRSLRRHDNAVIYDLKSVLDRAIVSMRI</sequence>
<dbReference type="InterPro" id="IPR014027">
    <property type="entry name" value="UDP-Glc/GDP-Man_DH_C"/>
</dbReference>